<reference evidence="1 2" key="1">
    <citation type="submission" date="2017-12" db="EMBL/GenBank/DDBJ databases">
        <authorList>
            <person name="Hurst M.R.H."/>
        </authorList>
    </citation>
    <scope>NUCLEOTIDE SEQUENCE [LARGE SCALE GENOMIC DNA]</scope>
    <source>
        <strain evidence="1 2">TH11417</strain>
    </source>
</reference>
<evidence type="ECO:0000313" key="2">
    <source>
        <dbReference type="Proteomes" id="UP000238956"/>
    </source>
</evidence>
<sequence>MNKKTKLSKWAETAFQFDNELWRAKTTEGMVILGKLSDDIFTLLRFNDEGGKLTHISESEALWLTLELAPEKMDCI</sequence>
<reference evidence="1 2" key="2">
    <citation type="submission" date="2018-02" db="EMBL/GenBank/DDBJ databases">
        <title>Whole genome sequencing analysis of Streptococcus pluranimalium isolated from cattle infected mastitis in China.</title>
        <authorList>
            <person name="Zhang J.-R."/>
            <person name="Hu G.-Z."/>
        </authorList>
    </citation>
    <scope>NUCLEOTIDE SEQUENCE [LARGE SCALE GENOMIC DNA]</scope>
    <source>
        <strain evidence="1 2">TH11417</strain>
    </source>
</reference>
<organism evidence="1 2">
    <name type="scientific">Streptococcus pluranimalium</name>
    <dbReference type="NCBI Taxonomy" id="82348"/>
    <lineage>
        <taxon>Bacteria</taxon>
        <taxon>Bacillati</taxon>
        <taxon>Bacillota</taxon>
        <taxon>Bacilli</taxon>
        <taxon>Lactobacillales</taxon>
        <taxon>Streptococcaceae</taxon>
        <taxon>Streptococcus</taxon>
    </lineage>
</organism>
<keyword evidence="2" id="KW-1185">Reference proteome</keyword>
<name>A0A2L0D5T6_9STRE</name>
<dbReference type="KEGG" id="splr:C0J00_08600"/>
<evidence type="ECO:0000313" key="1">
    <source>
        <dbReference type="EMBL" id="AUW97157.1"/>
    </source>
</evidence>
<dbReference type="EMBL" id="CP025536">
    <property type="protein sequence ID" value="AUW97157.1"/>
    <property type="molecule type" value="Genomic_DNA"/>
</dbReference>
<dbReference type="OrthoDB" id="2223185at2"/>
<dbReference type="GeneID" id="98393963"/>
<protein>
    <submittedName>
        <fullName evidence="1">Uncharacterized protein</fullName>
    </submittedName>
</protein>
<dbReference type="Proteomes" id="UP000238956">
    <property type="component" value="Chromosome"/>
</dbReference>
<gene>
    <name evidence="1" type="ORF">C0J00_08600</name>
</gene>
<accession>A0A2L0D5T6</accession>
<proteinExistence type="predicted"/>
<dbReference type="AlphaFoldDB" id="A0A2L0D5T6"/>
<dbReference type="RefSeq" id="WP_104968472.1">
    <property type="nucleotide sequence ID" value="NZ_CP025536.1"/>
</dbReference>